<keyword evidence="5" id="KW-1185">Reference proteome</keyword>
<dbReference type="CDD" id="cd03441">
    <property type="entry name" value="R_hydratase_like"/>
    <property type="match status" value="1"/>
</dbReference>
<dbReference type="InterPro" id="IPR002539">
    <property type="entry name" value="MaoC-like_dom"/>
</dbReference>
<dbReference type="Pfam" id="PF01575">
    <property type="entry name" value="MaoC_dehydratas"/>
    <property type="match status" value="1"/>
</dbReference>
<dbReference type="SUPFAM" id="SSF54637">
    <property type="entry name" value="Thioesterase/thiol ester dehydrase-isomerase"/>
    <property type="match status" value="2"/>
</dbReference>
<gene>
    <name evidence="4" type="ORF">J4573_37850</name>
</gene>
<dbReference type="Proteomes" id="UP000669179">
    <property type="component" value="Unassembled WGS sequence"/>
</dbReference>
<organism evidence="4 5">
    <name type="scientific">Actinomadura barringtoniae</name>
    <dbReference type="NCBI Taxonomy" id="1427535"/>
    <lineage>
        <taxon>Bacteria</taxon>
        <taxon>Bacillati</taxon>
        <taxon>Actinomycetota</taxon>
        <taxon>Actinomycetes</taxon>
        <taxon>Streptosporangiales</taxon>
        <taxon>Thermomonosporaceae</taxon>
        <taxon>Actinomadura</taxon>
    </lineage>
</organism>
<dbReference type="Gene3D" id="3.10.129.10">
    <property type="entry name" value="Hotdog Thioesterase"/>
    <property type="match status" value="1"/>
</dbReference>
<name>A0A939PHE1_9ACTN</name>
<dbReference type="EMBL" id="JAGEOJ010000018">
    <property type="protein sequence ID" value="MBO2452907.1"/>
    <property type="molecule type" value="Genomic_DNA"/>
</dbReference>
<feature type="domain" description="FAS1-like dehydratase" evidence="3">
    <location>
        <begin position="12"/>
        <end position="127"/>
    </location>
</feature>
<proteinExistence type="inferred from homology"/>
<evidence type="ECO:0000256" key="1">
    <source>
        <dbReference type="ARBA" id="ARBA00005254"/>
    </source>
</evidence>
<feature type="domain" description="MaoC-like" evidence="2">
    <location>
        <begin position="163"/>
        <end position="264"/>
    </location>
</feature>
<evidence type="ECO:0000313" key="4">
    <source>
        <dbReference type="EMBL" id="MBO2452907.1"/>
    </source>
</evidence>
<sequence length="291" mass="31465">MSDPTMNPGNLGVWSDPFDFKVEQDRTIAYAKATNDDNPRYLSGELAPPVFAIVPVFQGMIDPLFKVVPDSLIPFVVHGEQDMVFHQPITAGQTLVSRAKVTGYASKSSGTTVSLKLETRTEGGELVNEQWMVSFFRGFQAGETVGEHAPGHTLDESLRAAAPVAEVVQHVDEDQTFRYSEASGDPMPIHLDEEFAKKMGLPGIIAHGLCTMAFTSRAVVQEVAGGDPTRLKRLAVRFSKPVLPGQDVTTRIWDKGDGTVSETRRISTVAFESTSSSGDVVIKDGIAEIGA</sequence>
<dbReference type="RefSeq" id="WP_208260934.1">
    <property type="nucleotide sequence ID" value="NZ_JAGEOJ010000018.1"/>
</dbReference>
<comment type="similarity">
    <text evidence="1">Belongs to the enoyl-CoA hydratase/isomerase family.</text>
</comment>
<dbReference type="PANTHER" id="PTHR13078:SF56">
    <property type="entry name" value="PEROXISOMAL MULTIFUNCTIONAL ENZYME TYPE 2"/>
    <property type="match status" value="1"/>
</dbReference>
<dbReference type="GO" id="GO:0044594">
    <property type="term" value="F:17-beta-hydroxysteroid dehydrogenase (NAD+) activity"/>
    <property type="evidence" value="ECO:0007669"/>
    <property type="project" value="TreeGrafter"/>
</dbReference>
<reference evidence="4" key="1">
    <citation type="submission" date="2021-03" db="EMBL/GenBank/DDBJ databases">
        <authorList>
            <person name="Kanchanasin P."/>
            <person name="Saeng-In P."/>
            <person name="Phongsopitanun W."/>
            <person name="Yuki M."/>
            <person name="Kudo T."/>
            <person name="Ohkuma M."/>
            <person name="Tanasupawat S."/>
        </authorList>
    </citation>
    <scope>NUCLEOTIDE SEQUENCE</scope>
    <source>
        <strain evidence="4">GKU 128</strain>
    </source>
</reference>
<dbReference type="GO" id="GO:0006635">
    <property type="term" value="P:fatty acid beta-oxidation"/>
    <property type="evidence" value="ECO:0007669"/>
    <property type="project" value="TreeGrafter"/>
</dbReference>
<dbReference type="GO" id="GO:0003857">
    <property type="term" value="F:(3S)-3-hydroxyacyl-CoA dehydrogenase (NAD+) activity"/>
    <property type="evidence" value="ECO:0007669"/>
    <property type="project" value="TreeGrafter"/>
</dbReference>
<dbReference type="AlphaFoldDB" id="A0A939PHE1"/>
<dbReference type="InterPro" id="IPR039569">
    <property type="entry name" value="FAS1-like_DH_region"/>
</dbReference>
<protein>
    <submittedName>
        <fullName evidence="4">MaoC family dehydratase N-terminal domain-containing protein</fullName>
    </submittedName>
</protein>
<dbReference type="GO" id="GO:0004300">
    <property type="term" value="F:enoyl-CoA hydratase activity"/>
    <property type="evidence" value="ECO:0007669"/>
    <property type="project" value="TreeGrafter"/>
</dbReference>
<accession>A0A939PHE1</accession>
<evidence type="ECO:0000313" key="5">
    <source>
        <dbReference type="Proteomes" id="UP000669179"/>
    </source>
</evidence>
<dbReference type="InterPro" id="IPR029069">
    <property type="entry name" value="HotDog_dom_sf"/>
</dbReference>
<comment type="caution">
    <text evidence="4">The sequence shown here is derived from an EMBL/GenBank/DDBJ whole genome shotgun (WGS) entry which is preliminary data.</text>
</comment>
<dbReference type="Pfam" id="PF13452">
    <property type="entry name" value="FAS1_DH_region"/>
    <property type="match status" value="1"/>
</dbReference>
<dbReference type="PANTHER" id="PTHR13078">
    <property type="entry name" value="PEROXISOMAL MULTIFUNCTIONAL ENZYME TYPE 2-RELATED"/>
    <property type="match status" value="1"/>
</dbReference>
<evidence type="ECO:0000259" key="3">
    <source>
        <dbReference type="Pfam" id="PF13452"/>
    </source>
</evidence>
<evidence type="ECO:0000259" key="2">
    <source>
        <dbReference type="Pfam" id="PF01575"/>
    </source>
</evidence>